<sequence>MISERPVDRACGAPCFVRSAESAWIATDGLLELLPSAVLSVCPSVCPSAQFYERRRRHRRVALGGVFPRCVVTVGSFAAAARRFQRIPSQPSTRVAKVPATLSPNYAIRSLAGRLAVLRGARLSAPVCSALLSLSLALPLSPCRHPFARILFAYSGGRTRQCLVARRPSDHTFDAE</sequence>
<evidence type="ECO:0000313" key="2">
    <source>
        <dbReference type="WBParaSite" id="PSAMB.scaffold942size38325.g9983.t1"/>
    </source>
</evidence>
<proteinExistence type="predicted"/>
<protein>
    <submittedName>
        <fullName evidence="2">Uncharacterized protein</fullName>
    </submittedName>
</protein>
<reference evidence="2" key="1">
    <citation type="submission" date="2022-11" db="UniProtKB">
        <authorList>
            <consortium name="WormBaseParasite"/>
        </authorList>
    </citation>
    <scope>IDENTIFICATION</scope>
</reference>
<keyword evidence="1" id="KW-1185">Reference proteome</keyword>
<dbReference type="Proteomes" id="UP000887566">
    <property type="component" value="Unplaced"/>
</dbReference>
<evidence type="ECO:0000313" key="1">
    <source>
        <dbReference type="Proteomes" id="UP000887566"/>
    </source>
</evidence>
<dbReference type="WBParaSite" id="PSAMB.scaffold942size38325.g9983.t1">
    <property type="protein sequence ID" value="PSAMB.scaffold942size38325.g9983.t1"/>
    <property type="gene ID" value="PSAMB.scaffold942size38325.g9983"/>
</dbReference>
<organism evidence="1 2">
    <name type="scientific">Plectus sambesii</name>
    <dbReference type="NCBI Taxonomy" id="2011161"/>
    <lineage>
        <taxon>Eukaryota</taxon>
        <taxon>Metazoa</taxon>
        <taxon>Ecdysozoa</taxon>
        <taxon>Nematoda</taxon>
        <taxon>Chromadorea</taxon>
        <taxon>Plectida</taxon>
        <taxon>Plectina</taxon>
        <taxon>Plectoidea</taxon>
        <taxon>Plectidae</taxon>
        <taxon>Plectus</taxon>
    </lineage>
</organism>
<name>A0A914XSV6_9BILA</name>
<dbReference type="AlphaFoldDB" id="A0A914XSV6"/>
<accession>A0A914XSV6</accession>